<comment type="subcellular location">
    <subcellularLocation>
        <location evidence="1">Cell membrane</location>
        <topology evidence="1">Multi-pass membrane protein</topology>
    </subcellularLocation>
</comment>
<reference evidence="10" key="1">
    <citation type="journal article" date="2015" name="Nature">
        <title>Complex archaea that bridge the gap between prokaryotes and eukaryotes.</title>
        <authorList>
            <person name="Spang A."/>
            <person name="Saw J.H."/>
            <person name="Jorgensen S.L."/>
            <person name="Zaremba-Niedzwiedzka K."/>
            <person name="Martijn J."/>
            <person name="Lind A.E."/>
            <person name="van Eijk R."/>
            <person name="Schleper C."/>
            <person name="Guy L."/>
            <person name="Ettema T.J."/>
        </authorList>
    </citation>
    <scope>NUCLEOTIDE SEQUENCE</scope>
</reference>
<feature type="domain" description="ABC3 transporter permease C-terminal" evidence="8">
    <location>
        <begin position="188"/>
        <end position="303"/>
    </location>
</feature>
<dbReference type="PANTHER" id="PTHR30572:SF4">
    <property type="entry name" value="ABC TRANSPORTER PERMEASE YTRF"/>
    <property type="match status" value="1"/>
</dbReference>
<comment type="similarity">
    <text evidence="6">Belongs to the ABC-4 integral membrane protein family.</text>
</comment>
<dbReference type="AlphaFoldDB" id="A0A0F8ZK95"/>
<feature type="transmembrane region" description="Helical" evidence="7">
    <location>
        <begin position="273"/>
        <end position="296"/>
    </location>
</feature>
<protein>
    <submittedName>
        <fullName evidence="10">Uncharacterized protein</fullName>
    </submittedName>
</protein>
<keyword evidence="5 7" id="KW-0472">Membrane</keyword>
<keyword evidence="2" id="KW-1003">Cell membrane</keyword>
<dbReference type="InterPro" id="IPR050250">
    <property type="entry name" value="Macrolide_Exporter_MacB"/>
</dbReference>
<sequence length="310" mass="33254">VSAYKAPALGVEDLKIVEKEAKAGGRIRSISPKLLEPVDVNKKKVLLAGVDLAAERRVKKWWLVEAGRYPSKADEVFVGQNAADKIGVEAGDDIVVGDHTLRVAGILMETGSQDDSLIFLDLEKLRSIVDKTGQISLIEVAAKRTEDVKSLAKSLQSSLPKTRVQSVKQAVEYKESTLGHLARFGLGVTLVVILISALVVFTTMASAVNERRVEIGIFRAIGFRKSKIALIVLTEVLILGIVSGIIGYGLGFGIAWVLPFVTEATIVGLRPSLLLIMLSVLLSVGIGLTVSVVPAWRAANLDPVESIKSL</sequence>
<evidence type="ECO:0000259" key="8">
    <source>
        <dbReference type="Pfam" id="PF02687"/>
    </source>
</evidence>
<dbReference type="Pfam" id="PF02687">
    <property type="entry name" value="FtsX"/>
    <property type="match status" value="1"/>
</dbReference>
<evidence type="ECO:0000256" key="1">
    <source>
        <dbReference type="ARBA" id="ARBA00004651"/>
    </source>
</evidence>
<dbReference type="Pfam" id="PF12704">
    <property type="entry name" value="MacB_PCD"/>
    <property type="match status" value="1"/>
</dbReference>
<evidence type="ECO:0000256" key="2">
    <source>
        <dbReference type="ARBA" id="ARBA00022475"/>
    </source>
</evidence>
<dbReference type="GO" id="GO:0005886">
    <property type="term" value="C:plasma membrane"/>
    <property type="evidence" value="ECO:0007669"/>
    <property type="project" value="UniProtKB-SubCell"/>
</dbReference>
<feature type="transmembrane region" description="Helical" evidence="7">
    <location>
        <begin position="184"/>
        <end position="208"/>
    </location>
</feature>
<comment type="caution">
    <text evidence="10">The sequence shown here is derived from an EMBL/GenBank/DDBJ whole genome shotgun (WGS) entry which is preliminary data.</text>
</comment>
<dbReference type="InterPro" id="IPR003838">
    <property type="entry name" value="ABC3_permease_C"/>
</dbReference>
<gene>
    <name evidence="10" type="ORF">LCGC14_2684700</name>
</gene>
<accession>A0A0F8ZK95</accession>
<evidence type="ECO:0000256" key="5">
    <source>
        <dbReference type="ARBA" id="ARBA00023136"/>
    </source>
</evidence>
<evidence type="ECO:0000256" key="3">
    <source>
        <dbReference type="ARBA" id="ARBA00022692"/>
    </source>
</evidence>
<organism evidence="10">
    <name type="scientific">marine sediment metagenome</name>
    <dbReference type="NCBI Taxonomy" id="412755"/>
    <lineage>
        <taxon>unclassified sequences</taxon>
        <taxon>metagenomes</taxon>
        <taxon>ecological metagenomes</taxon>
    </lineage>
</organism>
<evidence type="ECO:0000256" key="7">
    <source>
        <dbReference type="SAM" id="Phobius"/>
    </source>
</evidence>
<feature type="transmembrane region" description="Helical" evidence="7">
    <location>
        <begin position="228"/>
        <end position="261"/>
    </location>
</feature>
<proteinExistence type="inferred from homology"/>
<evidence type="ECO:0000313" key="10">
    <source>
        <dbReference type="EMBL" id="KKK94253.1"/>
    </source>
</evidence>
<dbReference type="InterPro" id="IPR025857">
    <property type="entry name" value="MacB_PCD"/>
</dbReference>
<feature type="non-terminal residue" evidence="10">
    <location>
        <position position="1"/>
    </location>
</feature>
<dbReference type="EMBL" id="LAZR01047425">
    <property type="protein sequence ID" value="KKK94253.1"/>
    <property type="molecule type" value="Genomic_DNA"/>
</dbReference>
<dbReference type="PANTHER" id="PTHR30572">
    <property type="entry name" value="MEMBRANE COMPONENT OF TRANSPORTER-RELATED"/>
    <property type="match status" value="1"/>
</dbReference>
<keyword evidence="4 7" id="KW-1133">Transmembrane helix</keyword>
<name>A0A0F8ZK95_9ZZZZ</name>
<keyword evidence="3 7" id="KW-0812">Transmembrane</keyword>
<evidence type="ECO:0000256" key="6">
    <source>
        <dbReference type="ARBA" id="ARBA00038076"/>
    </source>
</evidence>
<feature type="domain" description="MacB-like periplasmic core" evidence="9">
    <location>
        <begin position="9"/>
        <end position="156"/>
    </location>
</feature>
<dbReference type="GO" id="GO:0022857">
    <property type="term" value="F:transmembrane transporter activity"/>
    <property type="evidence" value="ECO:0007669"/>
    <property type="project" value="TreeGrafter"/>
</dbReference>
<evidence type="ECO:0000256" key="4">
    <source>
        <dbReference type="ARBA" id="ARBA00022989"/>
    </source>
</evidence>
<evidence type="ECO:0000259" key="9">
    <source>
        <dbReference type="Pfam" id="PF12704"/>
    </source>
</evidence>